<dbReference type="SUPFAM" id="SSF51735">
    <property type="entry name" value="NAD(P)-binding Rossmann-fold domains"/>
    <property type="match status" value="1"/>
</dbReference>
<sequence>MKILITGASGMVGRELSKLIPGAYCPSSSELDLLNPVAVEKYMHKEKFEYVVHLAAYVGSLHDNIENRTAYFDKNILMNTIITKYSYESGVKNFLGILSTCIYPDNIINFPIKEISLHDGAPHKDLMSYAYAKRSHAVQLKAYKESFDVNYNYLIPCNLYGVVSESHKGRSHYVNDLIQKIILAKEANESKITLFGDGSPLRQFMYAGDLAKIIFLYINNGINDSFNVAPDINFSVDKIARVALLACGAEGMAIEYDDSKPNGQFRKDVDTAILRSYFPDFKFLGLAEGIKQIYEIELSLKV</sequence>
<gene>
    <name evidence="2" type="ORF">IBG28_16580</name>
</gene>
<dbReference type="AlphaFoldDB" id="A0A7H1J466"/>
<dbReference type="InterPro" id="IPR001509">
    <property type="entry name" value="Epimerase_deHydtase"/>
</dbReference>
<dbReference type="GO" id="GO:0050577">
    <property type="term" value="F:GDP-L-fucose synthase activity"/>
    <property type="evidence" value="ECO:0007669"/>
    <property type="project" value="TreeGrafter"/>
</dbReference>
<keyword evidence="3" id="KW-1185">Reference proteome</keyword>
<dbReference type="Proteomes" id="UP000516370">
    <property type="component" value="Chromosome"/>
</dbReference>
<dbReference type="KEGG" id="mard:IBG28_16580"/>
<reference evidence="2 3" key="1">
    <citation type="submission" date="2020-09" db="EMBL/GenBank/DDBJ databases">
        <title>Complete genome sequence of an Arctic sea ice bacterium Marinomonas arctica BSI20414.</title>
        <authorList>
            <person name="Liao L."/>
            <person name="Chen B."/>
        </authorList>
    </citation>
    <scope>NUCLEOTIDE SEQUENCE [LARGE SCALE GENOMIC DNA]</scope>
    <source>
        <strain evidence="2 3">BSI20414</strain>
    </source>
</reference>
<name>A0A7H1J466_9GAMM</name>
<accession>A0A7H1J466</accession>
<dbReference type="PANTHER" id="PTHR43238:SF1">
    <property type="entry name" value="GDP-L-FUCOSE SYNTHASE"/>
    <property type="match status" value="1"/>
</dbReference>
<dbReference type="Gene3D" id="3.40.50.720">
    <property type="entry name" value="NAD(P)-binding Rossmann-like Domain"/>
    <property type="match status" value="1"/>
</dbReference>
<evidence type="ECO:0000259" key="1">
    <source>
        <dbReference type="Pfam" id="PF01370"/>
    </source>
</evidence>
<dbReference type="Gene3D" id="3.90.25.10">
    <property type="entry name" value="UDP-galactose 4-epimerase, domain 1"/>
    <property type="match status" value="1"/>
</dbReference>
<evidence type="ECO:0000313" key="3">
    <source>
        <dbReference type="Proteomes" id="UP000516370"/>
    </source>
</evidence>
<evidence type="ECO:0000313" key="2">
    <source>
        <dbReference type="EMBL" id="QNT05282.1"/>
    </source>
</evidence>
<dbReference type="OrthoDB" id="9811425at2"/>
<dbReference type="InterPro" id="IPR036291">
    <property type="entry name" value="NAD(P)-bd_dom_sf"/>
</dbReference>
<dbReference type="Pfam" id="PF01370">
    <property type="entry name" value="Epimerase"/>
    <property type="match status" value="1"/>
</dbReference>
<protein>
    <submittedName>
        <fullName evidence="2">NAD-dependent epimerase/dehydratase family protein</fullName>
    </submittedName>
</protein>
<dbReference type="RefSeq" id="WP_111609039.1">
    <property type="nucleotide sequence ID" value="NZ_BMLJ01000027.1"/>
</dbReference>
<feature type="domain" description="NAD-dependent epimerase/dehydratase" evidence="1">
    <location>
        <begin position="3"/>
        <end position="229"/>
    </location>
</feature>
<dbReference type="EMBL" id="CP061081">
    <property type="protein sequence ID" value="QNT05282.1"/>
    <property type="molecule type" value="Genomic_DNA"/>
</dbReference>
<dbReference type="PANTHER" id="PTHR43238">
    <property type="entry name" value="GDP-L-FUCOSE SYNTHASE"/>
    <property type="match status" value="1"/>
</dbReference>
<proteinExistence type="predicted"/>
<organism evidence="2 3">
    <name type="scientific">Marinomonas arctica</name>
    <dbReference type="NCBI Taxonomy" id="383750"/>
    <lineage>
        <taxon>Bacteria</taxon>
        <taxon>Pseudomonadati</taxon>
        <taxon>Pseudomonadota</taxon>
        <taxon>Gammaproteobacteria</taxon>
        <taxon>Oceanospirillales</taxon>
        <taxon>Oceanospirillaceae</taxon>
        <taxon>Marinomonas</taxon>
    </lineage>
</organism>